<dbReference type="SUPFAM" id="SSF52777">
    <property type="entry name" value="CoA-dependent acyltransferases"/>
    <property type="match status" value="1"/>
</dbReference>
<dbReference type="FunFam" id="3.30.559.10:FF:000007">
    <property type="entry name" value="Dihydrolipoamide acetyltransferase component of pyruvate dehydrogenase complex"/>
    <property type="match status" value="1"/>
</dbReference>
<evidence type="ECO:0000256" key="3">
    <source>
        <dbReference type="ARBA" id="ARBA00022679"/>
    </source>
</evidence>
<evidence type="ECO:0000259" key="9">
    <source>
        <dbReference type="PROSITE" id="PS51826"/>
    </source>
</evidence>
<dbReference type="PANTHER" id="PTHR43178:SF5">
    <property type="entry name" value="LIPOAMIDE ACYLTRANSFERASE COMPONENT OF BRANCHED-CHAIN ALPHA-KETO ACID DEHYDROGENASE COMPLEX, MITOCHONDRIAL"/>
    <property type="match status" value="1"/>
</dbReference>
<reference evidence="10 11" key="1">
    <citation type="submission" date="2019-07" db="EMBL/GenBank/DDBJ databases">
        <authorList>
            <person name="Park Y.J."/>
            <person name="Jeong S.E."/>
            <person name="Jung H.S."/>
        </authorList>
    </citation>
    <scope>NUCLEOTIDE SEQUENCE [LARGE SCALE GENOMIC DNA]</scope>
    <source>
        <strain evidence="11">P16(2019)</strain>
    </source>
</reference>
<dbReference type="SUPFAM" id="SSF51230">
    <property type="entry name" value="Single hybrid motif"/>
    <property type="match status" value="1"/>
</dbReference>
<comment type="caution">
    <text evidence="10">The sequence shown here is derived from an EMBL/GenBank/DDBJ whole genome shotgun (WGS) entry which is preliminary data.</text>
</comment>
<dbReference type="RefSeq" id="WP_143847747.1">
    <property type="nucleotide sequence ID" value="NZ_VLXZ01000003.1"/>
</dbReference>
<protein>
    <recommendedName>
        <fullName evidence="6">Dihydrolipoamide acetyltransferase component of pyruvate dehydrogenase complex</fullName>
        <ecNumber evidence="6">2.3.1.-</ecNumber>
    </recommendedName>
</protein>
<dbReference type="PANTHER" id="PTHR43178">
    <property type="entry name" value="DIHYDROLIPOAMIDE ACETYLTRANSFERASE COMPONENT OF PYRUVATE DEHYDROGENASE COMPLEX"/>
    <property type="match status" value="1"/>
</dbReference>
<dbReference type="InterPro" id="IPR000089">
    <property type="entry name" value="Biotin_lipoyl"/>
</dbReference>
<evidence type="ECO:0000256" key="7">
    <source>
        <dbReference type="SAM" id="MobiDB-lite"/>
    </source>
</evidence>
<feature type="domain" description="Peripheral subunit-binding (PSBD)" evidence="9">
    <location>
        <begin position="163"/>
        <end position="200"/>
    </location>
</feature>
<dbReference type="InterPro" id="IPR001078">
    <property type="entry name" value="2-oxoacid_DH_actylTfrase"/>
</dbReference>
<feature type="domain" description="Peripheral subunit-binding (PSBD)" evidence="9">
    <location>
        <begin position="122"/>
        <end position="159"/>
    </location>
</feature>
<evidence type="ECO:0000313" key="11">
    <source>
        <dbReference type="Proteomes" id="UP000318521"/>
    </source>
</evidence>
<dbReference type="CDD" id="cd06849">
    <property type="entry name" value="lipoyl_domain"/>
    <property type="match status" value="1"/>
</dbReference>
<dbReference type="SUPFAM" id="SSF47005">
    <property type="entry name" value="Peripheral subunit-binding domain of 2-oxo acid dehydrogenase complex"/>
    <property type="match status" value="2"/>
</dbReference>
<keyword evidence="4 6" id="KW-0450">Lipoyl</keyword>
<dbReference type="InterPro" id="IPR003016">
    <property type="entry name" value="2-oxoA_DH_lipoyl-BS"/>
</dbReference>
<keyword evidence="5 6" id="KW-0012">Acyltransferase</keyword>
<dbReference type="EMBL" id="VLXZ01000003">
    <property type="protein sequence ID" value="TSB47247.1"/>
    <property type="molecule type" value="Genomic_DNA"/>
</dbReference>
<feature type="domain" description="Lipoyl-binding" evidence="8">
    <location>
        <begin position="2"/>
        <end position="77"/>
    </location>
</feature>
<gene>
    <name evidence="10" type="ORF">FN960_05770</name>
</gene>
<dbReference type="PROSITE" id="PS51826">
    <property type="entry name" value="PSBD"/>
    <property type="match status" value="2"/>
</dbReference>
<evidence type="ECO:0000313" key="10">
    <source>
        <dbReference type="EMBL" id="TSB47247.1"/>
    </source>
</evidence>
<dbReference type="Gene3D" id="3.30.559.10">
    <property type="entry name" value="Chloramphenicol acetyltransferase-like domain"/>
    <property type="match status" value="1"/>
</dbReference>
<evidence type="ECO:0000256" key="6">
    <source>
        <dbReference type="RuleBase" id="RU003423"/>
    </source>
</evidence>
<dbReference type="PROSITE" id="PS50968">
    <property type="entry name" value="BIOTINYL_LIPOYL"/>
    <property type="match status" value="1"/>
</dbReference>
<feature type="region of interest" description="Disordered" evidence="7">
    <location>
        <begin position="80"/>
        <end position="128"/>
    </location>
</feature>
<dbReference type="InterPro" id="IPR023213">
    <property type="entry name" value="CAT-like_dom_sf"/>
</dbReference>
<comment type="similarity">
    <text evidence="2 6">Belongs to the 2-oxoacid dehydrogenase family.</text>
</comment>
<accession>A0A554A0N1</accession>
<dbReference type="Proteomes" id="UP000318521">
    <property type="component" value="Unassembled WGS sequence"/>
</dbReference>
<sequence length="438" mass="47928">MAKEIFMPKLSSTMQTGTLLEWLKEEGETVEVGEPLFEIMTDKINIEVEAYEEGTLLKRYIGEDEEVPVNYVIGYIGSKDEEVPEESPGVSGTTLDDAGTADQVTEKVKETTSPNQAEEKVRATPAARRVAREEYVTLGDITGTGPMGRVQKADVETHVQQPKATPLARKLSADRGIELRSIKGSGSNGKIYRNDVENVSANNEAEKVVEAKRKKWSSTRKMIAKRMAESAFTAPHVTLTTEVDMTASMELRAQLLAPIEEQTGKRLSYTEVIAKAAASALIRHPEMNVSLDGEQIVYHPYVHIGLAVSIPGGLIVPVLKDVDRKGLQALTQEAKQLATDAREGKLQPDSMRGGTFTISNLGMYAVDTFTPIINQPESAILGVGRIQEKPVGMNGAIELRPMMSLSLSFDHRVIDGAPAAAFLTELKQILEHPYQLLI</sequence>
<dbReference type="Gene3D" id="2.40.50.100">
    <property type="match status" value="1"/>
</dbReference>
<evidence type="ECO:0000256" key="4">
    <source>
        <dbReference type="ARBA" id="ARBA00022823"/>
    </source>
</evidence>
<comment type="cofactor">
    <cofactor evidence="1 6">
        <name>(R)-lipoate</name>
        <dbReference type="ChEBI" id="CHEBI:83088"/>
    </cofactor>
</comment>
<dbReference type="Pfam" id="PF00364">
    <property type="entry name" value="Biotin_lipoyl"/>
    <property type="match status" value="1"/>
</dbReference>
<evidence type="ECO:0000259" key="8">
    <source>
        <dbReference type="PROSITE" id="PS50968"/>
    </source>
</evidence>
<dbReference type="GO" id="GO:0016407">
    <property type="term" value="F:acetyltransferase activity"/>
    <property type="evidence" value="ECO:0007669"/>
    <property type="project" value="TreeGrafter"/>
</dbReference>
<dbReference type="AlphaFoldDB" id="A0A554A0N1"/>
<organism evidence="10 11">
    <name type="scientific">Alkalicoccobacillus porphyridii</name>
    <dbReference type="NCBI Taxonomy" id="2597270"/>
    <lineage>
        <taxon>Bacteria</taxon>
        <taxon>Bacillati</taxon>
        <taxon>Bacillota</taxon>
        <taxon>Bacilli</taxon>
        <taxon>Bacillales</taxon>
        <taxon>Bacillaceae</taxon>
        <taxon>Alkalicoccobacillus</taxon>
    </lineage>
</organism>
<dbReference type="PROSITE" id="PS00189">
    <property type="entry name" value="LIPOYL"/>
    <property type="match status" value="1"/>
</dbReference>
<dbReference type="Gene3D" id="4.10.320.10">
    <property type="entry name" value="E3-binding domain"/>
    <property type="match status" value="2"/>
</dbReference>
<dbReference type="OrthoDB" id="9805770at2"/>
<dbReference type="InterPro" id="IPR036625">
    <property type="entry name" value="E3-bd_dom_sf"/>
</dbReference>
<dbReference type="InterPro" id="IPR004167">
    <property type="entry name" value="PSBD"/>
</dbReference>
<dbReference type="GO" id="GO:0031405">
    <property type="term" value="F:lipoic acid binding"/>
    <property type="evidence" value="ECO:0007669"/>
    <property type="project" value="TreeGrafter"/>
</dbReference>
<evidence type="ECO:0000256" key="1">
    <source>
        <dbReference type="ARBA" id="ARBA00001938"/>
    </source>
</evidence>
<name>A0A554A0N1_9BACI</name>
<dbReference type="InterPro" id="IPR011053">
    <property type="entry name" value="Single_hybrid_motif"/>
</dbReference>
<dbReference type="Pfam" id="PF00198">
    <property type="entry name" value="2-oxoacid_dh"/>
    <property type="match status" value="1"/>
</dbReference>
<proteinExistence type="inferred from homology"/>
<dbReference type="GO" id="GO:0005737">
    <property type="term" value="C:cytoplasm"/>
    <property type="evidence" value="ECO:0007669"/>
    <property type="project" value="TreeGrafter"/>
</dbReference>
<keyword evidence="11" id="KW-1185">Reference proteome</keyword>
<evidence type="ECO:0000256" key="5">
    <source>
        <dbReference type="ARBA" id="ARBA00023315"/>
    </source>
</evidence>
<dbReference type="InterPro" id="IPR050743">
    <property type="entry name" value="2-oxoacid_DH_E2_comp"/>
</dbReference>
<dbReference type="EC" id="2.3.1.-" evidence="6"/>
<keyword evidence="3 6" id="KW-0808">Transferase</keyword>
<dbReference type="Pfam" id="PF02817">
    <property type="entry name" value="E3_binding"/>
    <property type="match status" value="2"/>
</dbReference>
<evidence type="ECO:0000256" key="2">
    <source>
        <dbReference type="ARBA" id="ARBA00007317"/>
    </source>
</evidence>